<proteinExistence type="predicted"/>
<feature type="transmembrane region" description="Helical" evidence="1">
    <location>
        <begin position="130"/>
        <end position="151"/>
    </location>
</feature>
<comment type="caution">
    <text evidence="2">The sequence shown here is derived from an EMBL/GenBank/DDBJ whole genome shotgun (WGS) entry which is preliminary data.</text>
</comment>
<keyword evidence="1" id="KW-0812">Transmembrane</keyword>
<feature type="transmembrane region" description="Helical" evidence="1">
    <location>
        <begin position="194"/>
        <end position="212"/>
    </location>
</feature>
<name>A0A9P6CX76_9AGAR</name>
<keyword evidence="1" id="KW-0472">Membrane</keyword>
<dbReference type="EMBL" id="MU155163">
    <property type="protein sequence ID" value="KAF9482662.1"/>
    <property type="molecule type" value="Genomic_DNA"/>
</dbReference>
<organism evidence="2 3">
    <name type="scientific">Pholiota conissans</name>
    <dbReference type="NCBI Taxonomy" id="109636"/>
    <lineage>
        <taxon>Eukaryota</taxon>
        <taxon>Fungi</taxon>
        <taxon>Dikarya</taxon>
        <taxon>Basidiomycota</taxon>
        <taxon>Agaricomycotina</taxon>
        <taxon>Agaricomycetes</taxon>
        <taxon>Agaricomycetidae</taxon>
        <taxon>Agaricales</taxon>
        <taxon>Agaricineae</taxon>
        <taxon>Strophariaceae</taxon>
        <taxon>Pholiota</taxon>
    </lineage>
</organism>
<accession>A0A9P6CX76</accession>
<reference evidence="2" key="1">
    <citation type="submission" date="2020-11" db="EMBL/GenBank/DDBJ databases">
        <authorList>
            <consortium name="DOE Joint Genome Institute"/>
            <person name="Ahrendt S."/>
            <person name="Riley R."/>
            <person name="Andreopoulos W."/>
            <person name="Labutti K."/>
            <person name="Pangilinan J."/>
            <person name="Ruiz-Duenas F.J."/>
            <person name="Barrasa J.M."/>
            <person name="Sanchez-Garcia M."/>
            <person name="Camarero S."/>
            <person name="Miyauchi S."/>
            <person name="Serrano A."/>
            <person name="Linde D."/>
            <person name="Babiker R."/>
            <person name="Drula E."/>
            <person name="Ayuso-Fernandez I."/>
            <person name="Pacheco R."/>
            <person name="Padilla G."/>
            <person name="Ferreira P."/>
            <person name="Barriuso J."/>
            <person name="Kellner H."/>
            <person name="Castanera R."/>
            <person name="Alfaro M."/>
            <person name="Ramirez L."/>
            <person name="Pisabarro A.G."/>
            <person name="Kuo A."/>
            <person name="Tritt A."/>
            <person name="Lipzen A."/>
            <person name="He G."/>
            <person name="Yan M."/>
            <person name="Ng V."/>
            <person name="Cullen D."/>
            <person name="Martin F."/>
            <person name="Rosso M.-N."/>
            <person name="Henrissat B."/>
            <person name="Hibbett D."/>
            <person name="Martinez A.T."/>
            <person name="Grigoriev I.V."/>
        </authorList>
    </citation>
    <scope>NUCLEOTIDE SEQUENCE</scope>
    <source>
        <strain evidence="2">CIRM-BRFM 674</strain>
    </source>
</reference>
<sequence>MRYDAMGPRYTHSVPFRSHPPTTATVGHYTLRWSGLGARSLPLPRSSSPSKARLASFPFAFPFAFVFVLGRLRFPWFALAFSLDDFASLLARTRTPPLLSFIFRTLGPPSALELGVFSHGRGHGHGCPSCMPLLSFLSSSIHPSIIIIIIIDDDDDGFSSLSYFLIISFLFLLLVLHLLFDNDDDGSYSRRQHTSHYFFLHFSSFHLFLFTFHS</sequence>
<evidence type="ECO:0000313" key="2">
    <source>
        <dbReference type="EMBL" id="KAF9482662.1"/>
    </source>
</evidence>
<feature type="transmembrane region" description="Helical" evidence="1">
    <location>
        <begin position="163"/>
        <end position="182"/>
    </location>
</feature>
<keyword evidence="3" id="KW-1185">Reference proteome</keyword>
<feature type="transmembrane region" description="Helical" evidence="1">
    <location>
        <begin position="54"/>
        <end position="78"/>
    </location>
</feature>
<keyword evidence="1" id="KW-1133">Transmembrane helix</keyword>
<dbReference type="Proteomes" id="UP000807469">
    <property type="component" value="Unassembled WGS sequence"/>
</dbReference>
<protein>
    <submittedName>
        <fullName evidence="2">Uncharacterized protein</fullName>
    </submittedName>
</protein>
<evidence type="ECO:0000256" key="1">
    <source>
        <dbReference type="SAM" id="Phobius"/>
    </source>
</evidence>
<evidence type="ECO:0000313" key="3">
    <source>
        <dbReference type="Proteomes" id="UP000807469"/>
    </source>
</evidence>
<dbReference type="AlphaFoldDB" id="A0A9P6CX76"/>
<gene>
    <name evidence="2" type="ORF">BDN70DRAFT_410598</name>
</gene>